<dbReference type="PROSITE" id="PS01359">
    <property type="entry name" value="ZF_PHD_1"/>
    <property type="match status" value="1"/>
</dbReference>
<evidence type="ECO:0000256" key="3">
    <source>
        <dbReference type="ARBA" id="ARBA00021616"/>
    </source>
</evidence>
<keyword evidence="4" id="KW-0479">Metal-binding</keyword>
<accession>A0A1S9RA68</accession>
<evidence type="ECO:0000256" key="8">
    <source>
        <dbReference type="SAM" id="MobiDB-lite"/>
    </source>
</evidence>
<evidence type="ECO:0000256" key="1">
    <source>
        <dbReference type="ARBA" id="ARBA00002311"/>
    </source>
</evidence>
<dbReference type="InterPro" id="IPR013083">
    <property type="entry name" value="Znf_RING/FYVE/PHD"/>
</dbReference>
<dbReference type="CDD" id="cd21538">
    <property type="entry name" value="SPOC_TFIIS"/>
    <property type="match status" value="1"/>
</dbReference>
<feature type="compositionally biased region" description="Polar residues" evidence="8">
    <location>
        <begin position="267"/>
        <end position="280"/>
    </location>
</feature>
<feature type="compositionally biased region" description="Basic and acidic residues" evidence="8">
    <location>
        <begin position="442"/>
        <end position="452"/>
    </location>
</feature>
<dbReference type="InterPro" id="IPR036575">
    <property type="entry name" value="TFIIS_cen_dom_sf"/>
</dbReference>
<dbReference type="InterPro" id="IPR019786">
    <property type="entry name" value="Zinc_finger_PHD-type_CS"/>
</dbReference>
<feature type="compositionally biased region" description="Polar residues" evidence="8">
    <location>
        <begin position="773"/>
        <end position="783"/>
    </location>
</feature>
<feature type="region of interest" description="Disordered" evidence="8">
    <location>
        <begin position="401"/>
        <end position="508"/>
    </location>
</feature>
<keyword evidence="6" id="KW-0862">Zinc</keyword>
<dbReference type="InterPro" id="IPR011011">
    <property type="entry name" value="Znf_FYVE_PHD"/>
</dbReference>
<dbReference type="GO" id="GO:0000977">
    <property type="term" value="F:RNA polymerase II transcription regulatory region sequence-specific DNA binding"/>
    <property type="evidence" value="ECO:0007669"/>
    <property type="project" value="TreeGrafter"/>
</dbReference>
<sequence>MAGKQSYTTFVPTTATVRPPTGGTKRRQHGTKASLTENTVLTMKPDEPRRSGRATKGQHKNLELPDAPSKKGKSKSPKDQKDKSSKASAEPTPGPSDGEEEEEIIRCICGEYEEEEDVERDMICCDQCSAWQHNDCMGLTFAKGQEPDQYYCEQCKPENHKVLLEKIARGEKPWEEVAERRRREAEEKRSKKKKGKKGGRKSQGKTEVSTPARAGTSATPGPGLSPVTAASASAEPEKNGHGGDSRRSSTNKRKLEESVEADMGPQVKQQRVSPQSTTGLVSKLKAESPAETPAGATVDSLVNPARKSAATALIRLFVDQITAAQRRGSYTPSAGHSAEDAARQLGLSIEDAMYHNFCGRAGEPTEPYKLQLRTILFNVKKNPSLRDRLLVGSLSPESLARMKPEDMASEELQQKDAEIKRESERQHIIIQEQGPRIRRTHKGEELVEDETHNAATESVFSAGPRRATEADGSPGNQSPLTPKAQQSNRFQTDIGRGHSPTGGHYDHVFPEVSTNIREPVPHGGKIQADAEIDQLLRDDEPESPPYSPKDFNDDGLVWRGKVAMVPVSEFTSFAKHVGGADLSGRIPWSQLAPPTLLIDGRIDIQLASSYLCGLRFSSSTDVSVIAISSPDLPGERAGFDKLFDYFKNRSRYGVIGKHPVSAVKDTYIIPIEAGTTTKPEFIELLENNTLEDVIKERTLLVVFVVKTGESNPPSVQPPSHQPSQEPGVSASPLTAAGATPQQPPLMTPGHGSTPQVAPTPPTTLGGAAPNSAAYAQQPATQPGQLPGFQQQALTGVAAAIQVLGAQVNAPAIQQLLKTAPNVDVAQLNVVRDILARQPTAAANYEALMQALFETQANGHVPAANA</sequence>
<feature type="compositionally biased region" description="Polar residues" evidence="8">
    <location>
        <begin position="474"/>
        <end position="491"/>
    </location>
</feature>
<dbReference type="Gene3D" id="3.30.40.10">
    <property type="entry name" value="Zinc/RING finger domain, C3HC4 (zinc finger)"/>
    <property type="match status" value="1"/>
</dbReference>
<feature type="compositionally biased region" description="Basic residues" evidence="8">
    <location>
        <begin position="190"/>
        <end position="203"/>
    </location>
</feature>
<dbReference type="Pfam" id="PF07500">
    <property type="entry name" value="TFIIS_M"/>
    <property type="match status" value="1"/>
</dbReference>
<evidence type="ECO:0000256" key="4">
    <source>
        <dbReference type="ARBA" id="ARBA00022723"/>
    </source>
</evidence>
<evidence type="ECO:0000313" key="11">
    <source>
        <dbReference type="EMBL" id="OOQ82276.1"/>
    </source>
</evidence>
<dbReference type="InterPro" id="IPR012921">
    <property type="entry name" value="SPOC_C"/>
</dbReference>
<dbReference type="Pfam" id="PF00628">
    <property type="entry name" value="PHD"/>
    <property type="match status" value="1"/>
</dbReference>
<dbReference type="GO" id="GO:0005634">
    <property type="term" value="C:nucleus"/>
    <property type="evidence" value="ECO:0007669"/>
    <property type="project" value="TreeGrafter"/>
</dbReference>
<dbReference type="SMART" id="SM00510">
    <property type="entry name" value="TFS2M"/>
    <property type="match status" value="1"/>
</dbReference>
<feature type="region of interest" description="Disordered" evidence="8">
    <location>
        <begin position="166"/>
        <end position="297"/>
    </location>
</feature>
<dbReference type="PROSITE" id="PS51321">
    <property type="entry name" value="TFIIS_CENTRAL"/>
    <property type="match status" value="1"/>
</dbReference>
<dbReference type="PROSITE" id="PS50016">
    <property type="entry name" value="ZF_PHD_2"/>
    <property type="match status" value="1"/>
</dbReference>
<dbReference type="GO" id="GO:0006368">
    <property type="term" value="P:transcription elongation by RNA polymerase II"/>
    <property type="evidence" value="ECO:0007669"/>
    <property type="project" value="TreeGrafter"/>
</dbReference>
<dbReference type="AlphaFoldDB" id="A0A1S9RA68"/>
<dbReference type="InterPro" id="IPR001965">
    <property type="entry name" value="Znf_PHD"/>
</dbReference>
<name>A0A1S9RA68_PENBI</name>
<dbReference type="GO" id="GO:0031440">
    <property type="term" value="P:regulation of mRNA 3'-end processing"/>
    <property type="evidence" value="ECO:0007669"/>
    <property type="project" value="TreeGrafter"/>
</dbReference>
<organism evidence="11 12">
    <name type="scientific">Penicillium brasilianum</name>
    <dbReference type="NCBI Taxonomy" id="104259"/>
    <lineage>
        <taxon>Eukaryota</taxon>
        <taxon>Fungi</taxon>
        <taxon>Dikarya</taxon>
        <taxon>Ascomycota</taxon>
        <taxon>Pezizomycotina</taxon>
        <taxon>Eurotiomycetes</taxon>
        <taxon>Eurotiomycetidae</taxon>
        <taxon>Eurotiales</taxon>
        <taxon>Aspergillaceae</taxon>
        <taxon>Penicillium</taxon>
    </lineage>
</organism>
<evidence type="ECO:0000259" key="10">
    <source>
        <dbReference type="PROSITE" id="PS51321"/>
    </source>
</evidence>
<feature type="region of interest" description="Disordered" evidence="8">
    <location>
        <begin position="710"/>
        <end position="783"/>
    </location>
</feature>
<feature type="region of interest" description="Disordered" evidence="8">
    <location>
        <begin position="1"/>
        <end position="102"/>
    </location>
</feature>
<feature type="compositionally biased region" description="Basic and acidic residues" evidence="8">
    <location>
        <begin position="76"/>
        <end position="85"/>
    </location>
</feature>
<reference evidence="12" key="1">
    <citation type="submission" date="2015-09" db="EMBL/GenBank/DDBJ databases">
        <authorList>
            <person name="Fill T.P."/>
            <person name="Baretta J.F."/>
            <person name="de Almeida L.G."/>
            <person name="Rocha M."/>
            <person name="de Souza D.H."/>
            <person name="Malavazi I."/>
            <person name="Cerdeira L.T."/>
            <person name="Hong H."/>
            <person name="Samborskyy M."/>
            <person name="de Vasconcelos A.T."/>
            <person name="Leadlay P."/>
            <person name="Rodrigues-Filho E."/>
        </authorList>
    </citation>
    <scope>NUCLEOTIDE SEQUENCE [LARGE SCALE GENOMIC DNA]</scope>
    <source>
        <strain evidence="12">LaBioMMi 136</strain>
    </source>
</reference>
<evidence type="ECO:0000259" key="9">
    <source>
        <dbReference type="PROSITE" id="PS50016"/>
    </source>
</evidence>
<feature type="compositionally biased region" description="Polar residues" evidence="8">
    <location>
        <begin position="31"/>
        <end position="41"/>
    </location>
</feature>
<comment type="similarity">
    <text evidence="2">Belongs to the BYE1 family.</text>
</comment>
<dbReference type="InterPro" id="IPR003618">
    <property type="entry name" value="TFIIS_cen_dom"/>
</dbReference>
<protein>
    <recommendedName>
        <fullName evidence="3">Transcription factor BYE1</fullName>
    </recommendedName>
</protein>
<dbReference type="Proteomes" id="UP000190744">
    <property type="component" value="Unassembled WGS sequence"/>
</dbReference>
<comment type="caution">
    <text evidence="11">The sequence shown here is derived from an EMBL/GenBank/DDBJ whole genome shotgun (WGS) entry which is preliminary data.</text>
</comment>
<dbReference type="SMART" id="SM00249">
    <property type="entry name" value="PHD"/>
    <property type="match status" value="1"/>
</dbReference>
<keyword evidence="5 7" id="KW-0863">Zinc-finger</keyword>
<feature type="compositionally biased region" description="Basic and acidic residues" evidence="8">
    <location>
        <begin position="235"/>
        <end position="257"/>
    </location>
</feature>
<feature type="compositionally biased region" description="Basic and acidic residues" evidence="8">
    <location>
        <begin position="401"/>
        <end position="427"/>
    </location>
</feature>
<gene>
    <name evidence="11" type="ORF">PEBR_39742</name>
</gene>
<proteinExistence type="inferred from homology"/>
<dbReference type="InterPro" id="IPR055499">
    <property type="entry name" value="DUF7071"/>
</dbReference>
<dbReference type="PANTHER" id="PTHR11477:SF11">
    <property type="entry name" value="TRANSCRIPTION FACTOR BYE1"/>
    <property type="match status" value="1"/>
</dbReference>
<dbReference type="GO" id="GO:0031564">
    <property type="term" value="P:transcription antitermination"/>
    <property type="evidence" value="ECO:0007669"/>
    <property type="project" value="TreeGrafter"/>
</dbReference>
<dbReference type="SUPFAM" id="SSF46942">
    <property type="entry name" value="Elongation factor TFIIS domain 2"/>
    <property type="match status" value="1"/>
</dbReference>
<dbReference type="Pfam" id="PF23257">
    <property type="entry name" value="DUF7071"/>
    <property type="match status" value="1"/>
</dbReference>
<comment type="function">
    <text evidence="1">Negative regulator of transcription elongation.</text>
</comment>
<dbReference type="PANTHER" id="PTHR11477">
    <property type="entry name" value="TRANSCRIPTION FACTOR S-II ZINC FINGER DOMAIN-CONTAINING PROTEIN"/>
    <property type="match status" value="1"/>
</dbReference>
<evidence type="ECO:0000256" key="7">
    <source>
        <dbReference type="PROSITE-ProRule" id="PRU00146"/>
    </source>
</evidence>
<dbReference type="EMBL" id="LJBN01000224">
    <property type="protein sequence ID" value="OOQ82276.1"/>
    <property type="molecule type" value="Genomic_DNA"/>
</dbReference>
<feature type="compositionally biased region" description="Basic and acidic residues" evidence="8">
    <location>
        <begin position="166"/>
        <end position="189"/>
    </location>
</feature>
<evidence type="ECO:0000256" key="6">
    <source>
        <dbReference type="ARBA" id="ARBA00022833"/>
    </source>
</evidence>
<evidence type="ECO:0000256" key="2">
    <source>
        <dbReference type="ARBA" id="ARBA00011050"/>
    </source>
</evidence>
<dbReference type="GO" id="GO:0006362">
    <property type="term" value="P:transcription elongation by RNA polymerase I"/>
    <property type="evidence" value="ECO:0007669"/>
    <property type="project" value="TreeGrafter"/>
</dbReference>
<dbReference type="FunFam" id="3.30.40.10:FF:000560">
    <property type="entry name" value="Putative PHD finger domain protein"/>
    <property type="match status" value="1"/>
</dbReference>
<feature type="domain" description="PHD-type" evidence="9">
    <location>
        <begin position="104"/>
        <end position="158"/>
    </location>
</feature>
<dbReference type="Gene3D" id="1.10.472.30">
    <property type="entry name" value="Transcription elongation factor S-II, central domain"/>
    <property type="match status" value="1"/>
</dbReference>
<dbReference type="GO" id="GO:0001139">
    <property type="term" value="F:RNA polymerase II complex recruiting activity"/>
    <property type="evidence" value="ECO:0007669"/>
    <property type="project" value="TreeGrafter"/>
</dbReference>
<feature type="compositionally biased region" description="Polar residues" evidence="8">
    <location>
        <begin position="1"/>
        <end position="16"/>
    </location>
</feature>
<dbReference type="SUPFAM" id="SSF57903">
    <property type="entry name" value="FYVE/PHD zinc finger"/>
    <property type="match status" value="1"/>
</dbReference>
<dbReference type="Pfam" id="PF07744">
    <property type="entry name" value="SPOC"/>
    <property type="match status" value="1"/>
</dbReference>
<evidence type="ECO:0000313" key="12">
    <source>
        <dbReference type="Proteomes" id="UP000190744"/>
    </source>
</evidence>
<evidence type="ECO:0000256" key="5">
    <source>
        <dbReference type="ARBA" id="ARBA00022771"/>
    </source>
</evidence>
<feature type="domain" description="TFIIS central" evidence="10">
    <location>
        <begin position="305"/>
        <end position="435"/>
    </location>
</feature>
<dbReference type="GO" id="GO:0008270">
    <property type="term" value="F:zinc ion binding"/>
    <property type="evidence" value="ECO:0007669"/>
    <property type="project" value="UniProtKB-KW"/>
</dbReference>
<dbReference type="InterPro" id="IPR019787">
    <property type="entry name" value="Znf_PHD-finger"/>
</dbReference>